<accession>A0A223NR75</accession>
<name>A0A223NR75_9SPHI</name>
<sequence length="42" mass="5010">MTLFNTEKFHKSIDMTFNDLKSKDPYYDPAFPKNRAKPEKTN</sequence>
<organism evidence="1 2">
    <name type="scientific">Mucilaginibacter xinganensis</name>
    <dbReference type="NCBI Taxonomy" id="1234841"/>
    <lineage>
        <taxon>Bacteria</taxon>
        <taxon>Pseudomonadati</taxon>
        <taxon>Bacteroidota</taxon>
        <taxon>Sphingobacteriia</taxon>
        <taxon>Sphingobacteriales</taxon>
        <taxon>Sphingobacteriaceae</taxon>
        <taxon>Mucilaginibacter</taxon>
    </lineage>
</organism>
<evidence type="ECO:0000313" key="2">
    <source>
        <dbReference type="Proteomes" id="UP000215002"/>
    </source>
</evidence>
<dbReference type="KEGG" id="muc:MuYL_0347"/>
<keyword evidence="2" id="KW-1185">Reference proteome</keyword>
<dbReference type="RefSeq" id="WP_262493653.1">
    <property type="nucleotide sequence ID" value="NZ_CP022743.1"/>
</dbReference>
<gene>
    <name evidence="1" type="ORF">MuYL_0347</name>
</gene>
<dbReference type="Proteomes" id="UP000215002">
    <property type="component" value="Chromosome"/>
</dbReference>
<protein>
    <submittedName>
        <fullName evidence="1">Uncharacterized protein</fullName>
    </submittedName>
</protein>
<reference evidence="1 2" key="1">
    <citation type="submission" date="2017-08" db="EMBL/GenBank/DDBJ databases">
        <title>Complete genome sequence of Mucilaginibacter sp. strain BJC16-A31.</title>
        <authorList>
            <consortium name="Henan University of Science and Technology"/>
            <person name="You X."/>
        </authorList>
    </citation>
    <scope>NUCLEOTIDE SEQUENCE [LARGE SCALE GENOMIC DNA]</scope>
    <source>
        <strain evidence="1 2">BJC16-A31</strain>
    </source>
</reference>
<dbReference type="EMBL" id="CP022743">
    <property type="protein sequence ID" value="ASU32250.1"/>
    <property type="molecule type" value="Genomic_DNA"/>
</dbReference>
<evidence type="ECO:0000313" key="1">
    <source>
        <dbReference type="EMBL" id="ASU32250.1"/>
    </source>
</evidence>
<dbReference type="AlphaFoldDB" id="A0A223NR75"/>
<proteinExistence type="predicted"/>